<dbReference type="FunCoup" id="E6W0C6">
    <property type="interactions" value="202"/>
</dbReference>
<dbReference type="STRING" id="653733.Selin_1614"/>
<dbReference type="SMART" id="SM00481">
    <property type="entry name" value="POLIIIAc"/>
    <property type="match status" value="1"/>
</dbReference>
<dbReference type="EMBL" id="CP002432">
    <property type="protein sequence ID" value="ADU66344.1"/>
    <property type="molecule type" value="Genomic_DNA"/>
</dbReference>
<dbReference type="PANTHER" id="PTHR42924:SF3">
    <property type="entry name" value="POLYMERASE_HISTIDINOL PHOSPHATASE N-TERMINAL DOMAIN-CONTAINING PROTEIN"/>
    <property type="match status" value="1"/>
</dbReference>
<dbReference type="RefSeq" id="WP_013506224.1">
    <property type="nucleotide sequence ID" value="NC_014836.1"/>
</dbReference>
<evidence type="ECO:0000259" key="1">
    <source>
        <dbReference type="SMART" id="SM00481"/>
    </source>
</evidence>
<dbReference type="Pfam" id="PF02811">
    <property type="entry name" value="PHP"/>
    <property type="match status" value="1"/>
</dbReference>
<dbReference type="GO" id="GO:0035312">
    <property type="term" value="F:5'-3' DNA exonuclease activity"/>
    <property type="evidence" value="ECO:0007669"/>
    <property type="project" value="TreeGrafter"/>
</dbReference>
<dbReference type="KEGG" id="din:Selin_1614"/>
<dbReference type="InterPro" id="IPR016195">
    <property type="entry name" value="Pol/histidinol_Pase-like"/>
</dbReference>
<dbReference type="HOGENOM" id="CLU_067347_1_0_0"/>
<evidence type="ECO:0000313" key="3">
    <source>
        <dbReference type="Proteomes" id="UP000002572"/>
    </source>
</evidence>
<protein>
    <submittedName>
        <fullName evidence="2">PHP domain protein</fullName>
    </submittedName>
</protein>
<gene>
    <name evidence="2" type="ordered locus">Selin_1614</name>
</gene>
<dbReference type="GO" id="GO:0004534">
    <property type="term" value="F:5'-3' RNA exonuclease activity"/>
    <property type="evidence" value="ECO:0007669"/>
    <property type="project" value="TreeGrafter"/>
</dbReference>
<dbReference type="Gene3D" id="1.10.150.650">
    <property type="match status" value="1"/>
</dbReference>
<accession>E6W0C6</accession>
<reference evidence="2 3" key="1">
    <citation type="submission" date="2010-12" db="EMBL/GenBank/DDBJ databases">
        <title>Complete sequence of Desulfurispirillum indicum S5.</title>
        <authorList>
            <consortium name="US DOE Joint Genome Institute"/>
            <person name="Lucas S."/>
            <person name="Copeland A."/>
            <person name="Lapidus A."/>
            <person name="Cheng J.-F."/>
            <person name="Goodwin L."/>
            <person name="Pitluck S."/>
            <person name="Chertkov O."/>
            <person name="Held B."/>
            <person name="Detter J.C."/>
            <person name="Han C."/>
            <person name="Tapia R."/>
            <person name="Land M."/>
            <person name="Hauser L."/>
            <person name="Kyrpides N."/>
            <person name="Ivanova N."/>
            <person name="Mikhailova N."/>
            <person name="Haggblom M."/>
            <person name="Rauschenbach I."/>
            <person name="Bini E."/>
            <person name="Woyke T."/>
        </authorList>
    </citation>
    <scope>NUCLEOTIDE SEQUENCE [LARGE SCALE GENOMIC DNA]</scope>
    <source>
        <strain evidence="3">ATCC BAA-1389 / DSM 22839 / S5</strain>
    </source>
</reference>
<dbReference type="CDD" id="cd07438">
    <property type="entry name" value="PHP_HisPPase_AMP"/>
    <property type="match status" value="1"/>
</dbReference>
<dbReference type="AlphaFoldDB" id="E6W0C6"/>
<dbReference type="Gene3D" id="3.20.20.140">
    <property type="entry name" value="Metal-dependent hydrolases"/>
    <property type="match status" value="1"/>
</dbReference>
<dbReference type="PANTHER" id="PTHR42924">
    <property type="entry name" value="EXONUCLEASE"/>
    <property type="match status" value="1"/>
</dbReference>
<feature type="domain" description="Polymerase/histidinol phosphatase N-terminal" evidence="1">
    <location>
        <begin position="3"/>
        <end position="68"/>
    </location>
</feature>
<dbReference type="InterPro" id="IPR003141">
    <property type="entry name" value="Pol/His_phosphatase_N"/>
</dbReference>
<dbReference type="SUPFAM" id="SSF89550">
    <property type="entry name" value="PHP domain-like"/>
    <property type="match status" value="1"/>
</dbReference>
<evidence type="ECO:0000313" key="2">
    <source>
        <dbReference type="EMBL" id="ADU66344.1"/>
    </source>
</evidence>
<organism evidence="2 3">
    <name type="scientific">Desulfurispirillum indicum (strain ATCC BAA-1389 / DSM 22839 / S5)</name>
    <dbReference type="NCBI Taxonomy" id="653733"/>
    <lineage>
        <taxon>Bacteria</taxon>
        <taxon>Pseudomonadati</taxon>
        <taxon>Chrysiogenota</taxon>
        <taxon>Chrysiogenia</taxon>
        <taxon>Chrysiogenales</taxon>
        <taxon>Chrysiogenaceae</taxon>
        <taxon>Desulfurispirillum</taxon>
    </lineage>
</organism>
<dbReference type="eggNOG" id="COG0613">
    <property type="taxonomic scope" value="Bacteria"/>
</dbReference>
<keyword evidence="3" id="KW-1185">Reference proteome</keyword>
<dbReference type="OrthoDB" id="9804333at2"/>
<proteinExistence type="predicted"/>
<sequence length="287" mass="31111">MPIDLHAHSTASDGSDSPAMLASRAAEAHLSALALTDHDTVAGVEPFMQACALCGVEGIAGVEISALHILRGTIPLGVHILGYFFDGVSDGFEEALSCMMEAREERNLAMIAKLQRLGITIELEDVSALAQGDVVGRVHMAQALMAAGHCRSINEAFSRYLGPGGKAYVPKERLNPQQAIDLIRSHQGYAVLAHPGTLPLRGHSEYYPFIENLVSKGLGGVEAHYPFHSPSQRTLFCRIARSLQVVVTGGSDYHGQNRPGIELGRGDGSLQLEYAMLEQMRQWYREH</sequence>
<name>E6W0C6_DESIS</name>
<dbReference type="InterPro" id="IPR052018">
    <property type="entry name" value="PHP_domain"/>
</dbReference>
<dbReference type="Proteomes" id="UP000002572">
    <property type="component" value="Chromosome"/>
</dbReference>
<dbReference type="InParanoid" id="E6W0C6"/>
<dbReference type="InterPro" id="IPR004013">
    <property type="entry name" value="PHP_dom"/>
</dbReference>